<dbReference type="Gene3D" id="1.10.510.10">
    <property type="entry name" value="Transferase(Phosphotransferase) domain 1"/>
    <property type="match status" value="1"/>
</dbReference>
<gene>
    <name evidence="3" type="ORF">BJX63DRAFT_236662</name>
</gene>
<dbReference type="Gene3D" id="3.30.200.20">
    <property type="entry name" value="Phosphorylase Kinase, domain 1"/>
    <property type="match status" value="1"/>
</dbReference>
<feature type="compositionally biased region" description="Polar residues" evidence="1">
    <location>
        <begin position="60"/>
        <end position="71"/>
    </location>
</feature>
<dbReference type="PROSITE" id="PS00108">
    <property type="entry name" value="PROTEIN_KINASE_ST"/>
    <property type="match status" value="1"/>
</dbReference>
<keyword evidence="4" id="KW-1185">Reference proteome</keyword>
<dbReference type="PROSITE" id="PS50011">
    <property type="entry name" value="PROTEIN_KINASE_DOM"/>
    <property type="match status" value="1"/>
</dbReference>
<dbReference type="Pfam" id="PF00069">
    <property type="entry name" value="Pkinase"/>
    <property type="match status" value="1"/>
</dbReference>
<dbReference type="InterPro" id="IPR000719">
    <property type="entry name" value="Prot_kinase_dom"/>
</dbReference>
<protein>
    <submittedName>
        <fullName evidence="3">Pkinase-domain-containing protein</fullName>
    </submittedName>
</protein>
<dbReference type="EMBL" id="JBFXLT010000044">
    <property type="protein sequence ID" value="KAL2812856.1"/>
    <property type="molecule type" value="Genomic_DNA"/>
</dbReference>
<feature type="region of interest" description="Disordered" evidence="1">
    <location>
        <begin position="561"/>
        <end position="626"/>
    </location>
</feature>
<dbReference type="CDD" id="cd14096">
    <property type="entry name" value="STKc_RCK1-like"/>
    <property type="match status" value="1"/>
</dbReference>
<dbReference type="SUPFAM" id="SSF56112">
    <property type="entry name" value="Protein kinase-like (PK-like)"/>
    <property type="match status" value="1"/>
</dbReference>
<organism evidence="3 4">
    <name type="scientific">Aspergillus granulosus</name>
    <dbReference type="NCBI Taxonomy" id="176169"/>
    <lineage>
        <taxon>Eukaryota</taxon>
        <taxon>Fungi</taxon>
        <taxon>Dikarya</taxon>
        <taxon>Ascomycota</taxon>
        <taxon>Pezizomycotina</taxon>
        <taxon>Eurotiomycetes</taxon>
        <taxon>Eurotiomycetidae</taxon>
        <taxon>Eurotiales</taxon>
        <taxon>Aspergillaceae</taxon>
        <taxon>Aspergillus</taxon>
        <taxon>Aspergillus subgen. Nidulantes</taxon>
    </lineage>
</organism>
<evidence type="ECO:0000313" key="4">
    <source>
        <dbReference type="Proteomes" id="UP001610334"/>
    </source>
</evidence>
<dbReference type="InterPro" id="IPR008271">
    <property type="entry name" value="Ser/Thr_kinase_AS"/>
</dbReference>
<comment type="caution">
    <text evidence="3">The sequence shown here is derived from an EMBL/GenBank/DDBJ whole genome shotgun (WGS) entry which is preliminary data.</text>
</comment>
<evidence type="ECO:0000256" key="1">
    <source>
        <dbReference type="SAM" id="MobiDB-lite"/>
    </source>
</evidence>
<feature type="compositionally biased region" description="Polar residues" evidence="1">
    <location>
        <begin position="506"/>
        <end position="516"/>
    </location>
</feature>
<feature type="compositionally biased region" description="Acidic residues" evidence="1">
    <location>
        <begin position="520"/>
        <end position="530"/>
    </location>
</feature>
<feature type="compositionally biased region" description="Low complexity" evidence="1">
    <location>
        <begin position="565"/>
        <end position="578"/>
    </location>
</feature>
<proteinExistence type="predicted"/>
<dbReference type="InterPro" id="IPR011009">
    <property type="entry name" value="Kinase-like_dom_sf"/>
</dbReference>
<dbReference type="SMART" id="SM00220">
    <property type="entry name" value="S_TKc"/>
    <property type="match status" value="1"/>
</dbReference>
<dbReference type="PANTHER" id="PTHR24347">
    <property type="entry name" value="SERINE/THREONINE-PROTEIN KINASE"/>
    <property type="match status" value="1"/>
</dbReference>
<feature type="domain" description="Protein kinase" evidence="2">
    <location>
        <begin position="107"/>
        <end position="412"/>
    </location>
</feature>
<name>A0ABR4HBK4_9EURO</name>
<feature type="region of interest" description="Disordered" evidence="1">
    <location>
        <begin position="489"/>
        <end position="547"/>
    </location>
</feature>
<feature type="region of interest" description="Disordered" evidence="1">
    <location>
        <begin position="34"/>
        <end position="81"/>
    </location>
</feature>
<sequence length="626" mass="69694">MSTLQSLKNFIRHGKQARLVTPHAEPTTNISAVHAEQQRQPQGTFAPAAGNLDAIDSKMGSGQAQQSQRSTPDAPARRAREAELEQIIAEEKSNRSKLPKYPGLERWILVEKMGDGAFSNVYRAKDTAGEFDQVAIKVVRKYEMNSTQSVDHLHPDFKRKPKAAERANILKEVQIMRQLDHPNIVKLVQFSESRQYYYIVLELCPGGELFHQIVRLTYFSEDLSRHVILQVAKAIEYLHETSGVVHRDIKPENLLFYPTEFIPSKNPKPRQPGDEDKVDEGEFIPGKGAGGIGVIKIADFGLSKVIWDSQTMTPCGTVGYTAPEIVKDERYSKSVDMWALGCVLYTLLCGFPPFYDESIQVLAEKVARGQYTFLSPWWDDISKSAKDLISHLLTVDPDERYSIKQFLAHPWIRQTDEETQAAADAPPLTTPSITSEILTQPLDAVVADLAPYPPASAQLAAADRPMDFRSPGAINLREVFDVGYAVHRQEEEGKRRKAGRGFRGTNPASQFQSALNPLNEDYDSDESVTVEEDHPPAKMQKPSNPGDMAAVEAKMRDANLGATSHAAQARQAHQPRQQGYGQHSASVAAAAKRDMARNARQPFELSLDNATLLEKRGRRHQGQPVA</sequence>
<reference evidence="3 4" key="1">
    <citation type="submission" date="2024-07" db="EMBL/GenBank/DDBJ databases">
        <title>Section-level genome sequencing and comparative genomics of Aspergillus sections Usti and Cavernicolus.</title>
        <authorList>
            <consortium name="Lawrence Berkeley National Laboratory"/>
            <person name="Nybo J.L."/>
            <person name="Vesth T.C."/>
            <person name="Theobald S."/>
            <person name="Frisvad J.C."/>
            <person name="Larsen T.O."/>
            <person name="Kjaerboelling I."/>
            <person name="Rothschild-Mancinelli K."/>
            <person name="Lyhne E.K."/>
            <person name="Kogle M.E."/>
            <person name="Barry K."/>
            <person name="Clum A."/>
            <person name="Na H."/>
            <person name="Ledsgaard L."/>
            <person name="Lin J."/>
            <person name="Lipzen A."/>
            <person name="Kuo A."/>
            <person name="Riley R."/>
            <person name="Mondo S."/>
            <person name="Labutti K."/>
            <person name="Haridas S."/>
            <person name="Pangalinan J."/>
            <person name="Salamov A.A."/>
            <person name="Simmons B.A."/>
            <person name="Magnuson J.K."/>
            <person name="Chen J."/>
            <person name="Drula E."/>
            <person name="Henrissat B."/>
            <person name="Wiebenga A."/>
            <person name="Lubbers R.J."/>
            <person name="Gomes A.C."/>
            <person name="Makela M.R."/>
            <person name="Stajich J."/>
            <person name="Grigoriev I.V."/>
            <person name="Mortensen U.H."/>
            <person name="De Vries R.P."/>
            <person name="Baker S.E."/>
            <person name="Andersen M.R."/>
        </authorList>
    </citation>
    <scope>NUCLEOTIDE SEQUENCE [LARGE SCALE GENOMIC DNA]</scope>
    <source>
        <strain evidence="3 4">CBS 588.65</strain>
    </source>
</reference>
<evidence type="ECO:0000313" key="3">
    <source>
        <dbReference type="EMBL" id="KAL2812856.1"/>
    </source>
</evidence>
<accession>A0ABR4HBK4</accession>
<feature type="compositionally biased region" description="Basic residues" evidence="1">
    <location>
        <begin position="616"/>
        <end position="626"/>
    </location>
</feature>
<dbReference type="Proteomes" id="UP001610334">
    <property type="component" value="Unassembled WGS sequence"/>
</dbReference>
<evidence type="ECO:0000259" key="2">
    <source>
        <dbReference type="PROSITE" id="PS50011"/>
    </source>
</evidence>